<comment type="caution">
    <text evidence="1">The sequence shown here is derived from an EMBL/GenBank/DDBJ whole genome shotgun (WGS) entry which is preliminary data.</text>
</comment>
<reference evidence="1 2" key="1">
    <citation type="submission" date="2017-02" db="EMBL/GenBank/DDBJ databases">
        <title>Legionella quilivanii strain from human: case report and whole genome sequencing analysis.</title>
        <authorList>
            <person name="Lalancette C."/>
            <person name="Leduc J.-M."/>
            <person name="Levesque S."/>
            <person name="Fournier E."/>
            <person name="Saoud J."/>
            <person name="Faucher S.P."/>
            <person name="Bernard K."/>
            <person name="Martineau C."/>
            <person name="Longtin J."/>
        </authorList>
    </citation>
    <scope>NUCLEOTIDE SEQUENCE [LARGE SCALE GENOMIC DNA]</scope>
    <source>
        <strain evidence="1 2">ID143958</strain>
    </source>
</reference>
<gene>
    <name evidence="1" type="ORF">B1207_05960</name>
</gene>
<protein>
    <submittedName>
        <fullName evidence="1">Uncharacterized protein</fullName>
    </submittedName>
</protein>
<sequence length="631" mass="73587">MFKQLYRYLFRWESLTKEEILEADRFFASYSKNSGFKGYIYVLNVDLYKALYPDSQDRGYAHVASDSHLQVMFNLLNQQHSYFKEISDSLFNAFKSYYFLFETLQINEKPQEKVDSFRYAYNVLLCFGWHIETTLDCLDRKCVTQGSWQSFLNYIPPKSDVIEIEHWQRLFFEDFITTRRLFHLASVIEKALGRPPLNIDEARTTAKALRYISQAAHPEFAAFCVEHFVPESVYELCISANQENSHQGFRDILNHFNEAQLLEMIEVAPVTNLNVATTELLLRSLQTENGQIRCLRRFESKIRNIEKEYEFFKLLDALGSAKAQQQIVTIVSAEKLRVYLDSFYTLEIYLKSIKPEFIPDFLSTIVGLEKLNVLVSQEFHYDKLLKFLKPLDIQHLTFLQTLFSIEKLRLFAKSSSSLAAQLSALPLDCHLEYLKDIVGPKQLRTVIGQNYCMLATLLNPVKDIHRKSLLFDILGEEEVQATIKSYGDLRARKTIKSLIHPEHRKEFRRRLINDVEKEAKDWVKKQRQTIINSPFKVGFWGMGGGGVDITLPDESKKRVPGTIGKLWEYSCNAQAKKISYVDARRAMEDCMSQSKKKNDWITFFSRGKETKRYYKQETAALDENPKNEFSS</sequence>
<proteinExistence type="predicted"/>
<evidence type="ECO:0000313" key="2">
    <source>
        <dbReference type="Proteomes" id="UP000249458"/>
    </source>
</evidence>
<organism evidence="1 2">
    <name type="scientific">Legionella quinlivanii</name>
    <dbReference type="NCBI Taxonomy" id="45073"/>
    <lineage>
        <taxon>Bacteria</taxon>
        <taxon>Pseudomonadati</taxon>
        <taxon>Pseudomonadota</taxon>
        <taxon>Gammaproteobacteria</taxon>
        <taxon>Legionellales</taxon>
        <taxon>Legionellaceae</taxon>
        <taxon>Legionella</taxon>
    </lineage>
</organism>
<evidence type="ECO:0000313" key="1">
    <source>
        <dbReference type="EMBL" id="RAP36974.1"/>
    </source>
</evidence>
<name>A0A364LK57_9GAMM</name>
<dbReference type="AlphaFoldDB" id="A0A364LK57"/>
<dbReference type="EMBL" id="MVJN01000004">
    <property type="protein sequence ID" value="RAP36974.1"/>
    <property type="molecule type" value="Genomic_DNA"/>
</dbReference>
<dbReference type="RefSeq" id="WP_112219085.1">
    <property type="nucleotide sequence ID" value="NZ_MVJN01000004.1"/>
</dbReference>
<accession>A0A364LK57</accession>
<dbReference type="Proteomes" id="UP000249458">
    <property type="component" value="Unassembled WGS sequence"/>
</dbReference>